<evidence type="ECO:0000313" key="10">
    <source>
        <dbReference type="Proteomes" id="UP000077202"/>
    </source>
</evidence>
<evidence type="ECO:0000256" key="4">
    <source>
        <dbReference type="ARBA" id="ARBA00022759"/>
    </source>
</evidence>
<dbReference type="InterPro" id="IPR041006">
    <property type="entry name" value="Morc_S5"/>
</dbReference>
<dbReference type="Pfam" id="PF17942">
    <property type="entry name" value="Morc6_S5"/>
    <property type="match status" value="1"/>
</dbReference>
<dbReference type="InterPro" id="IPR036890">
    <property type="entry name" value="HATPase_C_sf"/>
</dbReference>
<evidence type="ECO:0000259" key="8">
    <source>
        <dbReference type="Pfam" id="PF17942"/>
    </source>
</evidence>
<keyword evidence="6" id="KW-0539">Nucleus</keyword>
<evidence type="ECO:0000256" key="7">
    <source>
        <dbReference type="SAM" id="MobiDB-lite"/>
    </source>
</evidence>
<evidence type="ECO:0000256" key="1">
    <source>
        <dbReference type="ARBA" id="ARBA00004123"/>
    </source>
</evidence>
<gene>
    <name evidence="9" type="ORF">AXG93_2960s1390</name>
</gene>
<feature type="compositionally biased region" description="Basic and acidic residues" evidence="7">
    <location>
        <begin position="95"/>
        <end position="121"/>
    </location>
</feature>
<dbReference type="EMBL" id="LVLJ01001566">
    <property type="protein sequence ID" value="OAE28960.1"/>
    <property type="molecule type" value="Genomic_DNA"/>
</dbReference>
<comment type="subcellular location">
    <subcellularLocation>
        <location evidence="1">Nucleus</location>
    </subcellularLocation>
</comment>
<evidence type="ECO:0000256" key="5">
    <source>
        <dbReference type="ARBA" id="ARBA00023054"/>
    </source>
</evidence>
<accession>A0A176W752</accession>
<feature type="region of interest" description="Disordered" evidence="7">
    <location>
        <begin position="766"/>
        <end position="792"/>
    </location>
</feature>
<keyword evidence="5" id="KW-0175">Coiled coil</keyword>
<comment type="caution">
    <text evidence="9">The sequence shown here is derived from an EMBL/GenBank/DDBJ whole genome shotgun (WGS) entry which is preliminary data.</text>
</comment>
<evidence type="ECO:0000256" key="3">
    <source>
        <dbReference type="ARBA" id="ARBA00022722"/>
    </source>
</evidence>
<name>A0A176W752_MARPO</name>
<organism evidence="9 10">
    <name type="scientific">Marchantia polymorpha subsp. ruderalis</name>
    <dbReference type="NCBI Taxonomy" id="1480154"/>
    <lineage>
        <taxon>Eukaryota</taxon>
        <taxon>Viridiplantae</taxon>
        <taxon>Streptophyta</taxon>
        <taxon>Embryophyta</taxon>
        <taxon>Marchantiophyta</taxon>
        <taxon>Marchantiopsida</taxon>
        <taxon>Marchantiidae</taxon>
        <taxon>Marchantiales</taxon>
        <taxon>Marchantiaceae</taxon>
        <taxon>Marchantia</taxon>
    </lineage>
</organism>
<proteinExistence type="inferred from homology"/>
<dbReference type="GO" id="GO:0005634">
    <property type="term" value="C:nucleus"/>
    <property type="evidence" value="ECO:0007669"/>
    <property type="project" value="UniProtKB-SubCell"/>
</dbReference>
<dbReference type="PANTHER" id="PTHR23336:SF50">
    <property type="entry name" value="PROTEIN MICRORCHIDIA 1-RELATED"/>
    <property type="match status" value="1"/>
</dbReference>
<feature type="region of interest" description="Disordered" evidence="7">
    <location>
        <begin position="599"/>
        <end position="670"/>
    </location>
</feature>
<dbReference type="SUPFAM" id="SSF55874">
    <property type="entry name" value="ATPase domain of HSP90 chaperone/DNA topoisomerase II/histidine kinase"/>
    <property type="match status" value="1"/>
</dbReference>
<dbReference type="PANTHER" id="PTHR23336">
    <property type="entry name" value="ZINC FINGER CW-TYPE COILED-COIL DOMAIN PROTEIN 3"/>
    <property type="match status" value="1"/>
</dbReference>
<dbReference type="InterPro" id="IPR045261">
    <property type="entry name" value="MORC_ATPase"/>
</dbReference>
<comment type="similarity">
    <text evidence="2">Belongs to the MORC ATPase protein family.</text>
</comment>
<dbReference type="AlphaFoldDB" id="A0A176W752"/>
<feature type="compositionally biased region" description="Polar residues" evidence="7">
    <location>
        <begin position="611"/>
        <end position="638"/>
    </location>
</feature>
<keyword evidence="4" id="KW-0378">Hydrolase</keyword>
<feature type="domain" description="Morc S5" evidence="8">
    <location>
        <begin position="418"/>
        <end position="560"/>
    </location>
</feature>
<evidence type="ECO:0000256" key="6">
    <source>
        <dbReference type="ARBA" id="ARBA00023242"/>
    </source>
</evidence>
<sequence length="830" mass="91378">MAAPSPIIDLSSDEEDNLDALPVPLAPAQVSAKKGVRGLGSPGVEVGNVLFTENVSSPGLNKGKVRKVRGGKVGFGEDGASPRLSNWGEPLPPEPEVHTPVEISPRERGSVTDGSHIHNGNDVDRKVRLLTGVKVKSPSSPSLPPLPSDNSEVCRLFWRAGDYEAQPSRVRTSQGAMDHVRVHPKFLHSNATSHKWALGAVAELLDNAVDEVGNGATFVSVDKIINPRDNSPSLLVQDDGGGMTPDCMRQYGNGFKTSTMRLGADVIVFSRCRNGSVVTQSIGLLSYTFLRKTGHEDVVVPMIDYELTERDGALRPAGDGLRKMVRTTLDDWHSNLTSILQWSPYSTEAEILSQFNDLGWHGTKVIVYNLWFNDDGVLELDFDSDEHDIQLRGGAKQDKGKPVQAQLAQQHIANRYHHSLRVYASILYLQMPPGFQIILRGQPVAHHSIANDLKFPEQIIYKPQIGNNKDQNKETSVITIIGFTKEAPLINVHGFNVYHKNRLIMPFWKVWQDNSSRGRGVVGVLEANFVEPAHDKQDFERTAVLLRLETRLKQMTVEYWNLHCHLIGYQPNTKAGKARKQAAAPPPIDYPAPIASITPAIPLATPPEPSNSADLPSPATGSRPTSSVPITTRSSVPNTEWKPEGPQVKPEPMDFTPDLSKRPSSASVSEALHRLKRQRVETAANNSHPTIPEEPQTAMADTNMSTQADESVLLHLVEENSQLLAKVADYEHHTRKLEQQAKELELRLNEEKERVVKLQQELERLKMSREPQPKQLVDARKDDGKKLTVDTGRIADTNHGVEAVVSGTIVPGGTSAPVTVPKVVVKVEQH</sequence>
<keyword evidence="10" id="KW-1185">Reference proteome</keyword>
<keyword evidence="3" id="KW-0540">Nuclease</keyword>
<evidence type="ECO:0000313" key="9">
    <source>
        <dbReference type="EMBL" id="OAE28960.1"/>
    </source>
</evidence>
<evidence type="ECO:0000256" key="2">
    <source>
        <dbReference type="ARBA" id="ARBA00007845"/>
    </source>
</evidence>
<dbReference type="Gene3D" id="3.30.565.10">
    <property type="entry name" value="Histidine kinase-like ATPase, C-terminal domain"/>
    <property type="match status" value="1"/>
</dbReference>
<feature type="compositionally biased region" description="Basic and acidic residues" evidence="7">
    <location>
        <begin position="766"/>
        <end position="788"/>
    </location>
</feature>
<dbReference type="GO" id="GO:0016887">
    <property type="term" value="F:ATP hydrolysis activity"/>
    <property type="evidence" value="ECO:0007669"/>
    <property type="project" value="InterPro"/>
</dbReference>
<dbReference type="GO" id="GO:0004519">
    <property type="term" value="F:endonuclease activity"/>
    <property type="evidence" value="ECO:0007669"/>
    <property type="project" value="UniProtKB-KW"/>
</dbReference>
<protein>
    <recommendedName>
        <fullName evidence="8">Morc S5 domain-containing protein</fullName>
    </recommendedName>
</protein>
<feature type="region of interest" description="Disordered" evidence="7">
    <location>
        <begin position="73"/>
        <end position="121"/>
    </location>
</feature>
<dbReference type="Proteomes" id="UP000077202">
    <property type="component" value="Unassembled WGS sequence"/>
</dbReference>
<dbReference type="GO" id="GO:0031349">
    <property type="term" value="P:positive regulation of defense response"/>
    <property type="evidence" value="ECO:0007669"/>
    <property type="project" value="UniProtKB-ARBA"/>
</dbReference>
<reference evidence="9" key="1">
    <citation type="submission" date="2016-03" db="EMBL/GenBank/DDBJ databases">
        <title>Mechanisms controlling the formation of the plant cell surface in tip-growing cells are functionally conserved among land plants.</title>
        <authorList>
            <person name="Honkanen S."/>
            <person name="Jones V.A."/>
            <person name="Morieri G."/>
            <person name="Champion C."/>
            <person name="Hetherington A.J."/>
            <person name="Kelly S."/>
            <person name="Saint-Marcoux D."/>
            <person name="Proust H."/>
            <person name="Prescott H."/>
            <person name="Dolan L."/>
        </authorList>
    </citation>
    <scope>NUCLEOTIDE SEQUENCE [LARGE SCALE GENOMIC DNA]</scope>
    <source>
        <tissue evidence="9">Whole gametophyte</tissue>
    </source>
</reference>
<keyword evidence="4" id="KW-0255">Endonuclease</keyword>